<evidence type="ECO:0000313" key="1">
    <source>
        <dbReference type="EMBL" id="NDL05898.1"/>
    </source>
</evidence>
<protein>
    <submittedName>
        <fullName evidence="2">Uncharacterized protein</fullName>
    </submittedName>
</protein>
<dbReference type="EMBL" id="NSCM01000109">
    <property type="protein sequence ID" value="RAX06518.1"/>
    <property type="molecule type" value="Genomic_DNA"/>
</dbReference>
<dbReference type="GeneID" id="88808541"/>
<evidence type="ECO:0000313" key="4">
    <source>
        <dbReference type="Proteomes" id="UP000466619"/>
    </source>
</evidence>
<dbReference type="AlphaFoldDB" id="A0A329WSK0"/>
<reference evidence="1 4" key="3">
    <citation type="submission" date="2019-12" db="EMBL/GenBank/DDBJ databases">
        <title>Engineering Photorhabdus to improve their lethality against agricultural pests.</title>
        <authorList>
            <person name="Machado R.A.R."/>
        </authorList>
    </citation>
    <scope>NUCLEOTIDE SEQUENCE [LARGE SCALE GENOMIC DNA]</scope>
    <source>
        <strain evidence="1 4">M-CN4</strain>
    </source>
</reference>
<dbReference type="Proteomes" id="UP000250919">
    <property type="component" value="Unassembled WGS sequence"/>
</dbReference>
<organism evidence="2 3">
    <name type="scientific">Photorhabdus bodei</name>
    <dbReference type="NCBI Taxonomy" id="2029681"/>
    <lineage>
        <taxon>Bacteria</taxon>
        <taxon>Pseudomonadati</taxon>
        <taxon>Pseudomonadota</taxon>
        <taxon>Gammaproteobacteria</taxon>
        <taxon>Enterobacterales</taxon>
        <taxon>Morganellaceae</taxon>
        <taxon>Photorhabdus</taxon>
    </lineage>
</organism>
<keyword evidence="4" id="KW-1185">Reference proteome</keyword>
<name>A0A329WSK0_9GAMM</name>
<evidence type="ECO:0000313" key="2">
    <source>
        <dbReference type="EMBL" id="RAX06518.1"/>
    </source>
</evidence>
<accession>A0A329WSK0</accession>
<evidence type="ECO:0000313" key="3">
    <source>
        <dbReference type="Proteomes" id="UP000250919"/>
    </source>
</evidence>
<reference evidence="2" key="1">
    <citation type="submission" date="2017-08" db="EMBL/GenBank/DDBJ databases">
        <authorList>
            <person name="de Groot N.N."/>
        </authorList>
    </citation>
    <scope>NUCLEOTIDE SEQUENCE</scope>
    <source>
        <strain evidence="2">LJ24-63</strain>
    </source>
</reference>
<gene>
    <name evidence="2" type="ORF">CKY02_22595</name>
    <name evidence="1" type="ORF">GPY48_23045</name>
</gene>
<dbReference type="RefSeq" id="WP_036811987.1">
    <property type="nucleotide sequence ID" value="NZ_CAWNYH010000109.1"/>
</dbReference>
<dbReference type="Proteomes" id="UP000466619">
    <property type="component" value="Unassembled WGS sequence"/>
</dbReference>
<dbReference type="EMBL" id="WSFC01000118">
    <property type="protein sequence ID" value="NDL05898.1"/>
    <property type="molecule type" value="Genomic_DNA"/>
</dbReference>
<sequence>MNIKECSEIICKHLIDSCYQDEADDIRKLTYIILSNCTSEDEKTISINDLLSRCHPKWLGDYYIKDVTYKYWTDLITKFRYLLEKCAAK</sequence>
<reference evidence="2 3" key="2">
    <citation type="journal article" date="2018" name="Int. J. Syst. Evol. Microbiol.">
        <title>Whole-genome-based revisit of Photorhabdus phylogeny: proposal for the elevation of most Photorhabdus subspecies to the species level and description of one novel species Photorhabdus bodei sp. nov., and one novel subspecies Photorhabdus laumondii subsp. clarkei subsp. nov.</title>
        <authorList>
            <person name="Machado R.A.R."/>
            <person name="Wuthrich D."/>
            <person name="Kuhnert P."/>
            <person name="Arce C.C.M."/>
            <person name="Thonen L."/>
            <person name="Ruiz C."/>
            <person name="Zhang X."/>
            <person name="Robert C.A.M."/>
            <person name="Karimi J."/>
            <person name="Kamali S."/>
            <person name="Ma J."/>
            <person name="Bruggmann R."/>
            <person name="Erb M."/>
        </authorList>
    </citation>
    <scope>NUCLEOTIDE SEQUENCE [LARGE SCALE GENOMIC DNA]</scope>
    <source>
        <strain evidence="2 3">LJ24-63</strain>
    </source>
</reference>
<comment type="caution">
    <text evidence="2">The sequence shown here is derived from an EMBL/GenBank/DDBJ whole genome shotgun (WGS) entry which is preliminary data.</text>
</comment>
<proteinExistence type="predicted"/>